<sequence length="308" mass="35279">MSEQLDSNPEILLRKRRNADKLRLEKQQLAKKRENDKKINKLNNRKQKFIRVESLIAKNKASIRENYRIKRLSSSLKEQTKTDKATTNNDNDNDNDKLVFVVRVQGPLGAKIPVKSKKILNILRLNHLYNGVFIKLNSNIEPLLKLVSPYIVIGKPSLSTIRNLIQKRGQVDSSITNNNTDNNNNNTNLIIQNNDNKEEIINEKPVVSSQLNDNNFIEEKLGDYGIICVEDIIHEIVTLGDNFKTVCNFLKPFELNPPINGWGPLSKLKRLEQRESVKVSKLNSKNSINSAFAKLQEINIDDFISEQI</sequence>
<dbReference type="EMBL" id="BSXN01001504">
    <property type="protein sequence ID" value="GME73341.1"/>
    <property type="molecule type" value="Genomic_DNA"/>
</dbReference>
<dbReference type="PROSITE" id="PS00634">
    <property type="entry name" value="RIBOSOMAL_L30"/>
    <property type="match status" value="1"/>
</dbReference>
<dbReference type="Proteomes" id="UP001165120">
    <property type="component" value="Unassembled WGS sequence"/>
</dbReference>
<comment type="similarity">
    <text evidence="2">Belongs to the universal ribosomal protein uL30 family.</text>
</comment>
<name>A0A9W6T3D6_CANBO</name>
<dbReference type="PANTHER" id="PTHR11524:SF26">
    <property type="entry name" value="RIBOSOME BIOGENESIS PROTEIN RLP7"/>
    <property type="match status" value="1"/>
</dbReference>
<dbReference type="InterPro" id="IPR016082">
    <property type="entry name" value="Ribosomal_uL30_ferredoxin-like"/>
</dbReference>
<evidence type="ECO:0000256" key="7">
    <source>
        <dbReference type="ARBA" id="ARBA00039196"/>
    </source>
</evidence>
<dbReference type="InterPro" id="IPR035808">
    <property type="entry name" value="Ribosomal_uL30_euk_arc"/>
</dbReference>
<proteinExistence type="inferred from homology"/>
<comment type="subcellular location">
    <subcellularLocation>
        <location evidence="1">Nucleus</location>
        <location evidence="1">Nucleolus</location>
    </subcellularLocation>
</comment>
<accession>A0A9W6T3D6</accession>
<dbReference type="Pfam" id="PF00327">
    <property type="entry name" value="Ribosomal_L30"/>
    <property type="match status" value="1"/>
</dbReference>
<comment type="function">
    <text evidence="6">Involved in the biogenesis of the 60S ribosomal subunit. May act as a specificity factor that binds precursor rRNAs and tethers the enzymes that carry out the early 5' to 3' exonucleolytic reactions that generate the mature rRNAs.</text>
</comment>
<dbReference type="GO" id="GO:0003735">
    <property type="term" value="F:structural constituent of ribosome"/>
    <property type="evidence" value="ECO:0007669"/>
    <property type="project" value="TreeGrafter"/>
</dbReference>
<dbReference type="InterPro" id="IPR036919">
    <property type="entry name" value="Ribo_uL30_ferredoxin-like_sf"/>
</dbReference>
<dbReference type="GO" id="GO:0022625">
    <property type="term" value="C:cytosolic large ribosomal subunit"/>
    <property type="evidence" value="ECO:0007669"/>
    <property type="project" value="TreeGrafter"/>
</dbReference>
<dbReference type="PANTHER" id="PTHR11524">
    <property type="entry name" value="60S RIBOSOMAL PROTEIN L7"/>
    <property type="match status" value="1"/>
</dbReference>
<gene>
    <name evidence="10" type="ORF">Cboi02_000400300</name>
</gene>
<reference evidence="10" key="1">
    <citation type="submission" date="2023-04" db="EMBL/GenBank/DDBJ databases">
        <title>Candida boidinii NBRC 10035.</title>
        <authorList>
            <person name="Ichikawa N."/>
            <person name="Sato H."/>
            <person name="Tonouchi N."/>
        </authorList>
    </citation>
    <scope>NUCLEOTIDE SEQUENCE</scope>
    <source>
        <strain evidence="10">NBRC 10035</strain>
    </source>
</reference>
<keyword evidence="8" id="KW-0175">Coiled coil</keyword>
<keyword evidence="11" id="KW-1185">Reference proteome</keyword>
<keyword evidence="5" id="KW-0539">Nucleus</keyword>
<evidence type="ECO:0000313" key="10">
    <source>
        <dbReference type="EMBL" id="GME73341.1"/>
    </source>
</evidence>
<evidence type="ECO:0000256" key="5">
    <source>
        <dbReference type="ARBA" id="ARBA00023242"/>
    </source>
</evidence>
<dbReference type="AlphaFoldDB" id="A0A9W6T3D6"/>
<dbReference type="CDD" id="cd01657">
    <property type="entry name" value="Ribosomal_L7_archeal_euk"/>
    <property type="match status" value="1"/>
</dbReference>
<evidence type="ECO:0000256" key="4">
    <source>
        <dbReference type="ARBA" id="ARBA00022884"/>
    </source>
</evidence>
<dbReference type="Gene3D" id="3.30.1390.20">
    <property type="entry name" value="Ribosomal protein L30, ferredoxin-like fold domain"/>
    <property type="match status" value="1"/>
</dbReference>
<keyword evidence="3" id="KW-0690">Ribosome biogenesis</keyword>
<evidence type="ECO:0000259" key="9">
    <source>
        <dbReference type="Pfam" id="PF00327"/>
    </source>
</evidence>
<organism evidence="10 11">
    <name type="scientific">Candida boidinii</name>
    <name type="common">Yeast</name>
    <dbReference type="NCBI Taxonomy" id="5477"/>
    <lineage>
        <taxon>Eukaryota</taxon>
        <taxon>Fungi</taxon>
        <taxon>Dikarya</taxon>
        <taxon>Ascomycota</taxon>
        <taxon>Saccharomycotina</taxon>
        <taxon>Pichiomycetes</taxon>
        <taxon>Pichiales</taxon>
        <taxon>Pichiaceae</taxon>
        <taxon>Ogataea</taxon>
        <taxon>Ogataea/Candida clade</taxon>
    </lineage>
</organism>
<dbReference type="GO" id="GO:0005730">
    <property type="term" value="C:nucleolus"/>
    <property type="evidence" value="ECO:0007669"/>
    <property type="project" value="UniProtKB-SubCell"/>
</dbReference>
<evidence type="ECO:0000256" key="3">
    <source>
        <dbReference type="ARBA" id="ARBA00022517"/>
    </source>
</evidence>
<protein>
    <recommendedName>
        <fullName evidence="7">Ribosome biogenesis protein RLP7</fullName>
    </recommendedName>
</protein>
<evidence type="ECO:0000256" key="6">
    <source>
        <dbReference type="ARBA" id="ARBA00037037"/>
    </source>
</evidence>
<dbReference type="GO" id="GO:0000463">
    <property type="term" value="P:maturation of LSU-rRNA from tricistronic rRNA transcript (SSU-rRNA, 5.8S rRNA, LSU-rRNA)"/>
    <property type="evidence" value="ECO:0007669"/>
    <property type="project" value="TreeGrafter"/>
</dbReference>
<dbReference type="GO" id="GO:0003723">
    <property type="term" value="F:RNA binding"/>
    <property type="evidence" value="ECO:0007669"/>
    <property type="project" value="UniProtKB-KW"/>
</dbReference>
<evidence type="ECO:0000256" key="1">
    <source>
        <dbReference type="ARBA" id="ARBA00004604"/>
    </source>
</evidence>
<keyword evidence="4" id="KW-0694">RNA-binding</keyword>
<dbReference type="SUPFAM" id="SSF55129">
    <property type="entry name" value="Ribosomal protein L30p/L7e"/>
    <property type="match status" value="2"/>
</dbReference>
<feature type="coiled-coil region" evidence="8">
    <location>
        <begin position="12"/>
        <end position="39"/>
    </location>
</feature>
<feature type="domain" description="Large ribosomal subunit protein uL30-like ferredoxin-like fold" evidence="9">
    <location>
        <begin position="99"/>
        <end position="151"/>
    </location>
</feature>
<evidence type="ECO:0000256" key="8">
    <source>
        <dbReference type="SAM" id="Coils"/>
    </source>
</evidence>
<comment type="caution">
    <text evidence="10">The sequence shown here is derived from an EMBL/GenBank/DDBJ whole genome shotgun (WGS) entry which is preliminary data.</text>
</comment>
<evidence type="ECO:0000313" key="11">
    <source>
        <dbReference type="Proteomes" id="UP001165120"/>
    </source>
</evidence>
<dbReference type="InterPro" id="IPR018038">
    <property type="entry name" value="Ribosomal_uL30_CS"/>
</dbReference>
<evidence type="ECO:0000256" key="2">
    <source>
        <dbReference type="ARBA" id="ARBA00007594"/>
    </source>
</evidence>
<dbReference type="InterPro" id="IPR039699">
    <property type="entry name" value="Ribosomal_uL30"/>
</dbReference>